<dbReference type="Proteomes" id="UP000254618">
    <property type="component" value="Unassembled WGS sequence"/>
</dbReference>
<name>A0A378QNR6_9GAMM</name>
<keyword evidence="1" id="KW-0472">Membrane</keyword>
<dbReference type="AlphaFoldDB" id="A0A378QNR6"/>
<dbReference type="PANTHER" id="PTHR41282:SF1">
    <property type="entry name" value="CONSERVED TRANSMEMBRANE PROTEIN-RELATED"/>
    <property type="match status" value="1"/>
</dbReference>
<evidence type="ECO:0000313" key="4">
    <source>
        <dbReference type="Proteomes" id="UP000190777"/>
    </source>
</evidence>
<gene>
    <name evidence="2" type="ORF">B5J93_05900</name>
    <name evidence="3" type="ORF">NCTC11012_00643</name>
</gene>
<evidence type="ECO:0000313" key="5">
    <source>
        <dbReference type="Proteomes" id="UP000254618"/>
    </source>
</evidence>
<evidence type="ECO:0000313" key="3">
    <source>
        <dbReference type="EMBL" id="STZ02418.1"/>
    </source>
</evidence>
<dbReference type="Proteomes" id="UP000190777">
    <property type="component" value="Unassembled WGS sequence"/>
</dbReference>
<dbReference type="InterPro" id="IPR010539">
    <property type="entry name" value="BaxI_1-like"/>
</dbReference>
<evidence type="ECO:0000313" key="2">
    <source>
        <dbReference type="EMBL" id="OPH38583.1"/>
    </source>
</evidence>
<proteinExistence type="predicted"/>
<accession>A0A378QNR6</accession>
<keyword evidence="1" id="KW-0812">Transmembrane</keyword>
<dbReference type="EMBL" id="MXAP01000054">
    <property type="protein sequence ID" value="OPH38583.1"/>
    <property type="molecule type" value="Genomic_DNA"/>
</dbReference>
<reference evidence="3 5" key="2">
    <citation type="submission" date="2018-06" db="EMBL/GenBank/DDBJ databases">
        <authorList>
            <consortium name="Pathogen Informatics"/>
            <person name="Doyle S."/>
        </authorList>
    </citation>
    <scope>NUCLEOTIDE SEQUENCE [LARGE SCALE GENOMIC DNA]</scope>
    <source>
        <strain evidence="3 5">NCTC11012</strain>
    </source>
</reference>
<dbReference type="EMBL" id="UGQF01000001">
    <property type="protein sequence ID" value="STZ02418.1"/>
    <property type="molecule type" value="Genomic_DNA"/>
</dbReference>
<dbReference type="Pfam" id="PF12811">
    <property type="entry name" value="BaxI_1"/>
    <property type="match status" value="1"/>
</dbReference>
<feature type="transmembrane region" description="Helical" evidence="1">
    <location>
        <begin position="214"/>
        <end position="235"/>
    </location>
</feature>
<keyword evidence="1" id="KW-1133">Transmembrane helix</keyword>
<organism evidence="3 5">
    <name type="scientific">Moraxella equi</name>
    <dbReference type="NCBI Taxonomy" id="60442"/>
    <lineage>
        <taxon>Bacteria</taxon>
        <taxon>Pseudomonadati</taxon>
        <taxon>Pseudomonadota</taxon>
        <taxon>Gammaproteobacteria</taxon>
        <taxon>Moraxellales</taxon>
        <taxon>Moraxellaceae</taxon>
        <taxon>Moraxella</taxon>
    </lineage>
</organism>
<feature type="transmembrane region" description="Helical" evidence="1">
    <location>
        <begin position="53"/>
        <end position="72"/>
    </location>
</feature>
<sequence>MANPIVSRTELLAGDVPMTVNGVVKKTALLLGISAVSGFGMFFFALMSGVSSGVLMGLAVVAMLVTMGLGLATAFKPHLAKTLAVPYALLEGVFIGVASAFAFYKAPSVPLLALSATFVTGAVMLTLYTTGIIKVTEKFRSLVISASIAIMIVYAIQWIMSLVFGSSIPHLFGGGMIAIGFSVFTTLIASFFLLIDFKNIEDGAMYGVNKEFEWVYGIGVLATLVWMYVEFLRLIGYLQE</sequence>
<feature type="transmembrane region" description="Helical" evidence="1">
    <location>
        <begin position="28"/>
        <end position="47"/>
    </location>
</feature>
<dbReference type="PANTHER" id="PTHR41282">
    <property type="entry name" value="CONSERVED TRANSMEMBRANE PROTEIN-RELATED"/>
    <property type="match status" value="1"/>
</dbReference>
<reference evidence="2 4" key="1">
    <citation type="submission" date="2017-03" db="EMBL/GenBank/DDBJ databases">
        <title>Draft genome sequence of Moraxella equi CCUG 4950T type strain.</title>
        <authorList>
            <person name="Salva-Serra F."/>
            <person name="Engstrom-Jakobsson H."/>
            <person name="Thorell K."/>
            <person name="Jaen-Luchoro D."/>
            <person name="Gonzales-Siles L."/>
            <person name="Karlsson R."/>
            <person name="Yazdan S."/>
            <person name="Boulund F."/>
            <person name="Johnning A."/>
            <person name="Engstrand L."/>
            <person name="Kristiansson E."/>
            <person name="Moore E."/>
        </authorList>
    </citation>
    <scope>NUCLEOTIDE SEQUENCE [LARGE SCALE GENOMIC DNA]</scope>
    <source>
        <strain evidence="2 4">CCUG 4950</strain>
    </source>
</reference>
<evidence type="ECO:0000256" key="1">
    <source>
        <dbReference type="SAM" id="Phobius"/>
    </source>
</evidence>
<feature type="transmembrane region" description="Helical" evidence="1">
    <location>
        <begin position="142"/>
        <end position="165"/>
    </location>
</feature>
<keyword evidence="4" id="KW-1185">Reference proteome</keyword>
<dbReference type="RefSeq" id="WP_079325451.1">
    <property type="nucleotide sequence ID" value="NZ_MXAP01000054.1"/>
</dbReference>
<protein>
    <submittedName>
        <fullName evidence="3">Predicted membrane protein</fullName>
    </submittedName>
</protein>
<feature type="transmembrane region" description="Helical" evidence="1">
    <location>
        <begin position="84"/>
        <end position="104"/>
    </location>
</feature>
<feature type="transmembrane region" description="Helical" evidence="1">
    <location>
        <begin position="171"/>
        <end position="194"/>
    </location>
</feature>
<feature type="transmembrane region" description="Helical" evidence="1">
    <location>
        <begin position="110"/>
        <end position="130"/>
    </location>
</feature>